<dbReference type="Pfam" id="PF13629">
    <property type="entry name" value="T2SS-T3SS_pil_N"/>
    <property type="match status" value="1"/>
</dbReference>
<dbReference type="InterPro" id="IPR032789">
    <property type="entry name" value="T2SS-T3SS_pil_N"/>
</dbReference>
<evidence type="ECO:0000256" key="2">
    <source>
        <dbReference type="SAM" id="MobiDB-lite"/>
    </source>
</evidence>
<dbReference type="RefSeq" id="WP_222136571.1">
    <property type="nucleotide sequence ID" value="NZ_JAILXK010000002.1"/>
</dbReference>
<evidence type="ECO:0000313" key="7">
    <source>
        <dbReference type="EMBL" id="MBY4637285.1"/>
    </source>
</evidence>
<dbReference type="PANTHER" id="PTHR30332:SF17">
    <property type="entry name" value="TYPE IV PILIATION SYSTEM PROTEIN DR_0774-RELATED"/>
    <property type="match status" value="1"/>
</dbReference>
<feature type="domain" description="Pilus formation protein N-terminal" evidence="6">
    <location>
        <begin position="39"/>
        <end position="108"/>
    </location>
</feature>
<evidence type="ECO:0000256" key="3">
    <source>
        <dbReference type="SAM" id="SignalP"/>
    </source>
</evidence>
<gene>
    <name evidence="7" type="ORF">K5P26_09060</name>
</gene>
<feature type="domain" description="BON" evidence="5">
    <location>
        <begin position="115"/>
        <end position="168"/>
    </location>
</feature>
<proteinExistence type="inferred from homology"/>
<feature type="region of interest" description="Disordered" evidence="2">
    <location>
        <begin position="462"/>
        <end position="487"/>
    </location>
</feature>
<comment type="similarity">
    <text evidence="1">Belongs to the bacterial secretin family.</text>
</comment>
<protein>
    <submittedName>
        <fullName evidence="7">Type II and III secretion system protein family protein</fullName>
    </submittedName>
</protein>
<comment type="caution">
    <text evidence="7">The sequence shown here is derived from an EMBL/GenBank/DDBJ whole genome shotgun (WGS) entry which is preliminary data.</text>
</comment>
<accession>A0ABS7ME22</accession>
<feature type="compositionally biased region" description="Low complexity" evidence="2">
    <location>
        <begin position="464"/>
        <end position="477"/>
    </location>
</feature>
<dbReference type="Pfam" id="PF04972">
    <property type="entry name" value="BON"/>
    <property type="match status" value="1"/>
</dbReference>
<dbReference type="InterPro" id="IPR004846">
    <property type="entry name" value="T2SS/T3SS_dom"/>
</dbReference>
<reference evidence="7" key="1">
    <citation type="submission" date="2021-08" db="EMBL/GenBank/DDBJ databases">
        <title>Sphingopyxis panaciterrulae sp. nov., isolated from the surface water of the Yellow Sea.</title>
        <authorList>
            <person name="Gao Z."/>
            <person name="Zhang D."/>
            <person name="Zhang A."/>
        </authorList>
    </citation>
    <scope>NUCLEOTIDE SEQUENCE</scope>
    <source>
        <strain evidence="7">XHP0097</strain>
    </source>
</reference>
<keyword evidence="8" id="KW-1185">Reference proteome</keyword>
<dbReference type="EMBL" id="JAILXK010000002">
    <property type="protein sequence ID" value="MBY4637285.1"/>
    <property type="molecule type" value="Genomic_DNA"/>
</dbReference>
<evidence type="ECO:0000313" key="8">
    <source>
        <dbReference type="Proteomes" id="UP001166571"/>
    </source>
</evidence>
<evidence type="ECO:0000259" key="4">
    <source>
        <dbReference type="Pfam" id="PF00263"/>
    </source>
</evidence>
<dbReference type="Proteomes" id="UP001166571">
    <property type="component" value="Unassembled WGS sequence"/>
</dbReference>
<dbReference type="PRINTS" id="PR00811">
    <property type="entry name" value="BCTERIALGSPD"/>
</dbReference>
<sequence length="487" mass="50582">MARNITRAARTLAAPLAAVLALSAAPAALAQYGTGGVHAGQLDVPLNKSQTVTLDRPFGRAMIGSEEIADILPISDRSIYVLGKKMGTTSLTVYDKGGRVITIVDVAVGPDVVTLRRQLGELMPGENISARISNEAVVLSGVVSSAAAAQNAVQIAGTYAGDKVVNMMGIGASQQVMLEVRFSEINRQSGKDIGVRSFFRNRSGSWDGALGDGASLVPDPETGEGILKLPAITDSIGIVRHSFNIGGVSILGMLDSLESKGMAKTLAEPTLVALSGEKASFLAGGEFPIPVVQSGSGAGGADGTGQGITIEFKPFGVSLGFTPTILADGVINLVVEPEVSSIDPTASIVLNDITIPGLQTRRASTVLELRDGESFAIAGLIRQDFSTTVRQVPLLGSIPIIGSLFRSSGFKRGETELLIVVTPRLVQPIKPNQVALPTERVGDPTELDLFLLGRTDNAVPAIPPVQQQMPPKAAPPASSTAGDGYEY</sequence>
<dbReference type="InterPro" id="IPR007055">
    <property type="entry name" value="BON_dom"/>
</dbReference>
<keyword evidence="3" id="KW-0732">Signal</keyword>
<evidence type="ECO:0000256" key="1">
    <source>
        <dbReference type="RuleBase" id="RU004003"/>
    </source>
</evidence>
<feature type="chain" id="PRO_5047095185" evidence="3">
    <location>
        <begin position="31"/>
        <end position="487"/>
    </location>
</feature>
<evidence type="ECO:0000259" key="6">
    <source>
        <dbReference type="Pfam" id="PF13629"/>
    </source>
</evidence>
<evidence type="ECO:0000259" key="5">
    <source>
        <dbReference type="Pfam" id="PF04972"/>
    </source>
</evidence>
<feature type="signal peptide" evidence="3">
    <location>
        <begin position="1"/>
        <end position="30"/>
    </location>
</feature>
<organism evidence="7 8">
    <name type="scientific">Sphingopyxis jiangsuensis</name>
    <dbReference type="NCBI Taxonomy" id="2871171"/>
    <lineage>
        <taxon>Bacteria</taxon>
        <taxon>Pseudomonadati</taxon>
        <taxon>Pseudomonadota</taxon>
        <taxon>Alphaproteobacteria</taxon>
        <taxon>Sphingomonadales</taxon>
        <taxon>Sphingomonadaceae</taxon>
        <taxon>Sphingopyxis</taxon>
    </lineage>
</organism>
<name>A0ABS7ME22_9SPHN</name>
<dbReference type="InterPro" id="IPR050810">
    <property type="entry name" value="Bact_Secretion_Sys_Channel"/>
</dbReference>
<dbReference type="PANTHER" id="PTHR30332">
    <property type="entry name" value="PROBABLE GENERAL SECRETION PATHWAY PROTEIN D"/>
    <property type="match status" value="1"/>
</dbReference>
<dbReference type="Pfam" id="PF00263">
    <property type="entry name" value="Secretin"/>
    <property type="match status" value="1"/>
</dbReference>
<dbReference type="InterPro" id="IPR001775">
    <property type="entry name" value="GspD/PilQ"/>
</dbReference>
<feature type="domain" description="Type II/III secretion system secretin-like" evidence="4">
    <location>
        <begin position="257"/>
        <end position="426"/>
    </location>
</feature>